<evidence type="ECO:0000313" key="1">
    <source>
        <dbReference type="Ensembl" id="ENSCINP00000034789.1"/>
    </source>
</evidence>
<dbReference type="AlphaFoldDB" id="H2XYQ5"/>
<organism evidence="1 2">
    <name type="scientific">Ciona intestinalis</name>
    <name type="common">Transparent sea squirt</name>
    <name type="synonym">Ascidia intestinalis</name>
    <dbReference type="NCBI Taxonomy" id="7719"/>
    <lineage>
        <taxon>Eukaryota</taxon>
        <taxon>Metazoa</taxon>
        <taxon>Chordata</taxon>
        <taxon>Tunicata</taxon>
        <taxon>Ascidiacea</taxon>
        <taxon>Phlebobranchia</taxon>
        <taxon>Cionidae</taxon>
        <taxon>Ciona</taxon>
    </lineage>
</organism>
<evidence type="ECO:0000313" key="2">
    <source>
        <dbReference type="Proteomes" id="UP000008144"/>
    </source>
</evidence>
<dbReference type="HOGENOM" id="CLU_1958792_0_0_1"/>
<dbReference type="GeneTree" id="ENSGT00390000012883"/>
<reference evidence="2" key="1">
    <citation type="journal article" date="2002" name="Science">
        <title>The draft genome of Ciona intestinalis: insights into chordate and vertebrate origins.</title>
        <authorList>
            <person name="Dehal P."/>
            <person name="Satou Y."/>
            <person name="Campbell R.K."/>
            <person name="Chapman J."/>
            <person name="Degnan B."/>
            <person name="De Tomaso A."/>
            <person name="Davidson B."/>
            <person name="Di Gregorio A."/>
            <person name="Gelpke M."/>
            <person name="Goodstein D.M."/>
            <person name="Harafuji N."/>
            <person name="Hastings K.E."/>
            <person name="Ho I."/>
            <person name="Hotta K."/>
            <person name="Huang W."/>
            <person name="Kawashima T."/>
            <person name="Lemaire P."/>
            <person name="Martinez D."/>
            <person name="Meinertzhagen I.A."/>
            <person name="Necula S."/>
            <person name="Nonaka M."/>
            <person name="Putnam N."/>
            <person name="Rash S."/>
            <person name="Saiga H."/>
            <person name="Satake M."/>
            <person name="Terry A."/>
            <person name="Yamada L."/>
            <person name="Wang H.G."/>
            <person name="Awazu S."/>
            <person name="Azumi K."/>
            <person name="Boore J."/>
            <person name="Branno M."/>
            <person name="Chin-Bow S."/>
            <person name="DeSantis R."/>
            <person name="Doyle S."/>
            <person name="Francino P."/>
            <person name="Keys D.N."/>
            <person name="Haga S."/>
            <person name="Hayashi H."/>
            <person name="Hino K."/>
            <person name="Imai K.S."/>
            <person name="Inaba K."/>
            <person name="Kano S."/>
            <person name="Kobayashi K."/>
            <person name="Kobayashi M."/>
            <person name="Lee B.I."/>
            <person name="Makabe K.W."/>
            <person name="Manohar C."/>
            <person name="Matassi G."/>
            <person name="Medina M."/>
            <person name="Mochizuki Y."/>
            <person name="Mount S."/>
            <person name="Morishita T."/>
            <person name="Miura S."/>
            <person name="Nakayama A."/>
            <person name="Nishizaka S."/>
            <person name="Nomoto H."/>
            <person name="Ohta F."/>
            <person name="Oishi K."/>
            <person name="Rigoutsos I."/>
            <person name="Sano M."/>
            <person name="Sasaki A."/>
            <person name="Sasakura Y."/>
            <person name="Shoguchi E."/>
            <person name="Shin-i T."/>
            <person name="Spagnuolo A."/>
            <person name="Stainier D."/>
            <person name="Suzuki M.M."/>
            <person name="Tassy O."/>
            <person name="Takatori N."/>
            <person name="Tokuoka M."/>
            <person name="Yagi K."/>
            <person name="Yoshizaki F."/>
            <person name="Wada S."/>
            <person name="Zhang C."/>
            <person name="Hyatt P.D."/>
            <person name="Larimer F."/>
            <person name="Detter C."/>
            <person name="Doggett N."/>
            <person name="Glavina T."/>
            <person name="Hawkins T."/>
            <person name="Richardson P."/>
            <person name="Lucas S."/>
            <person name="Kohara Y."/>
            <person name="Levine M."/>
            <person name="Satoh N."/>
            <person name="Rokhsar D.S."/>
        </authorList>
    </citation>
    <scope>NUCLEOTIDE SEQUENCE [LARGE SCALE GENOMIC DNA]</scope>
</reference>
<dbReference type="InParanoid" id="H2XYQ5"/>
<dbReference type="Ensembl" id="ENSCINT00000033387.1">
    <property type="protein sequence ID" value="ENSCINP00000034789.1"/>
    <property type="gene ID" value="ENSCING00000024020.1"/>
</dbReference>
<protein>
    <submittedName>
        <fullName evidence="1">Uncharacterized protein</fullName>
    </submittedName>
</protein>
<keyword evidence="2" id="KW-1185">Reference proteome</keyword>
<name>H2XYQ5_CIOIN</name>
<reference evidence="1" key="2">
    <citation type="submission" date="2025-08" db="UniProtKB">
        <authorList>
            <consortium name="Ensembl"/>
        </authorList>
    </citation>
    <scope>IDENTIFICATION</scope>
</reference>
<sequence>MQILQLPRGKIKELNINDVRMGTLTTQALLPHLDVMDKLRLVSSSNDMNLSPYMEDISRKILNRQNKIEISIFGPATKHIRPMFRCLDKISKLSISEVNLTSNDHRSLEEAKVQHPSLQVEYMKYPYR</sequence>
<reference evidence="1" key="3">
    <citation type="submission" date="2025-09" db="UniProtKB">
        <authorList>
            <consortium name="Ensembl"/>
        </authorList>
    </citation>
    <scope>IDENTIFICATION</scope>
</reference>
<proteinExistence type="predicted"/>
<accession>H2XYQ5</accession>
<dbReference type="Proteomes" id="UP000008144">
    <property type="component" value="Unassembled WGS sequence"/>
</dbReference>